<evidence type="ECO:0000256" key="10">
    <source>
        <dbReference type="SAM" id="Phobius"/>
    </source>
</evidence>
<dbReference type="PANTHER" id="PTHR32507">
    <property type="entry name" value="NA(+)/H(+) ANTIPORTER 1"/>
    <property type="match status" value="1"/>
</dbReference>
<evidence type="ECO:0000256" key="1">
    <source>
        <dbReference type="ARBA" id="ARBA00004651"/>
    </source>
</evidence>
<dbReference type="Pfam" id="PF02254">
    <property type="entry name" value="TrkA_N"/>
    <property type="match status" value="1"/>
</dbReference>
<dbReference type="SUPFAM" id="SSF51735">
    <property type="entry name" value="NAD(P)-binding Rossmann-fold domains"/>
    <property type="match status" value="1"/>
</dbReference>
<feature type="transmembrane region" description="Helical" evidence="10">
    <location>
        <begin position="156"/>
        <end position="177"/>
    </location>
</feature>
<evidence type="ECO:0000256" key="2">
    <source>
        <dbReference type="ARBA" id="ARBA00022448"/>
    </source>
</evidence>
<proteinExistence type="predicted"/>
<sequence length="605" mass="66972">MVDSLLFQVVMIGVIGIGAQWLAWNFRVPAIVAMSLAGLLAGPIFGVLNPKETFGDIFQTFISIAVAIILFEGSLNLNFKEIRGLARPIVRIITLGAFIAWILGSFAAHYVAGLSWAVAFVIGGLFIVTGPTVILPILRQAKLKQRPASILKWEGIIVDPLGALLAVFAFEIILFLTSEEVAVTKLLLFFFWSILAAFIGWLTGVIVGWMFEKGHVPEFLRSPVVLSMVTACFMVADEIKHETGLLAVTAMGIKLANMNISSFSDMRHFKENMSVLLMSAVYIMITAGVTRETLLDILNWNIIGYILLMIFLVRPLSIWLSTINTDITKQEKTLVGWIAPRGIVALTVSGYFAQVLLDTGYTDANLVIPMTLGLVFSTVVAHGFSIRWVAEKLGLAVNSQPGVLIVGSNSFSISMAKVMIELNIPVLLADSSQQRLEAARETDIETYHGEILSELYDHELDLTPYEYMVAASIVNSYNALVCRSFVQEMGRNNIYSLHNEHGESLTDLVDKYDKRILTKENISWHELNDRVERGFHFNTTKLTKKSFAQCVKERSEQSLILFILKSSGKIEFSTHEGQVKGEQGDIVVSLDPPASKRRNTEETAG</sequence>
<protein>
    <submittedName>
        <fullName evidence="13">Sodium:proton antiporter</fullName>
    </submittedName>
</protein>
<evidence type="ECO:0000256" key="9">
    <source>
        <dbReference type="SAM" id="MobiDB-lite"/>
    </source>
</evidence>
<dbReference type="Pfam" id="PF00999">
    <property type="entry name" value="Na_H_Exchanger"/>
    <property type="match status" value="1"/>
</dbReference>
<feature type="transmembrane region" description="Helical" evidence="10">
    <location>
        <begin position="89"/>
        <end position="108"/>
    </location>
</feature>
<dbReference type="Gene3D" id="1.20.1530.20">
    <property type="match status" value="1"/>
</dbReference>
<feature type="transmembrane region" description="Helical" evidence="10">
    <location>
        <begin position="6"/>
        <end position="24"/>
    </location>
</feature>
<organism evidence="13 14">
    <name type="scientific">Halobacillus naozhouensis</name>
    <dbReference type="NCBI Taxonomy" id="554880"/>
    <lineage>
        <taxon>Bacteria</taxon>
        <taxon>Bacillati</taxon>
        <taxon>Bacillota</taxon>
        <taxon>Bacilli</taxon>
        <taxon>Bacillales</taxon>
        <taxon>Bacillaceae</taxon>
        <taxon>Halobacillus</taxon>
    </lineage>
</organism>
<evidence type="ECO:0000256" key="4">
    <source>
        <dbReference type="ARBA" id="ARBA00022475"/>
    </source>
</evidence>
<feature type="transmembrane region" description="Helical" evidence="10">
    <location>
        <begin position="114"/>
        <end position="135"/>
    </location>
</feature>
<dbReference type="EMBL" id="CP121671">
    <property type="protein sequence ID" value="WFT74899.1"/>
    <property type="molecule type" value="Genomic_DNA"/>
</dbReference>
<evidence type="ECO:0000313" key="13">
    <source>
        <dbReference type="EMBL" id="WFT74899.1"/>
    </source>
</evidence>
<dbReference type="Proteomes" id="UP001221597">
    <property type="component" value="Chromosome"/>
</dbReference>
<feature type="transmembrane region" description="Helical" evidence="10">
    <location>
        <begin position="60"/>
        <end position="77"/>
    </location>
</feature>
<feature type="transmembrane region" description="Helical" evidence="10">
    <location>
        <begin position="334"/>
        <end position="354"/>
    </location>
</feature>
<dbReference type="RefSeq" id="WP_283076892.1">
    <property type="nucleotide sequence ID" value="NZ_CP121671.1"/>
</dbReference>
<keyword evidence="6 10" id="KW-1133">Transmembrane helix</keyword>
<evidence type="ECO:0000256" key="8">
    <source>
        <dbReference type="ARBA" id="ARBA00023136"/>
    </source>
</evidence>
<keyword evidence="7" id="KW-0406">Ion transport</keyword>
<feature type="region of interest" description="Disordered" evidence="9">
    <location>
        <begin position="580"/>
        <end position="605"/>
    </location>
</feature>
<evidence type="ECO:0000256" key="6">
    <source>
        <dbReference type="ARBA" id="ARBA00022989"/>
    </source>
</evidence>
<keyword evidence="5 10" id="KW-0812">Transmembrane</keyword>
<dbReference type="InterPro" id="IPR038770">
    <property type="entry name" value="Na+/solute_symporter_sf"/>
</dbReference>
<name>A0ABY8J016_9BACI</name>
<evidence type="ECO:0000313" key="14">
    <source>
        <dbReference type="Proteomes" id="UP001221597"/>
    </source>
</evidence>
<feature type="domain" description="Cation/H+ exchanger transmembrane" evidence="11">
    <location>
        <begin position="23"/>
        <end position="391"/>
    </location>
</feature>
<feature type="transmembrane region" description="Helical" evidence="10">
    <location>
        <begin position="189"/>
        <end position="211"/>
    </location>
</feature>
<dbReference type="PANTHER" id="PTHR32507:SF0">
    <property type="entry name" value="NA(+)_H(+) ANTIPORTER 2-RELATED"/>
    <property type="match status" value="1"/>
</dbReference>
<evidence type="ECO:0000259" key="12">
    <source>
        <dbReference type="Pfam" id="PF02254"/>
    </source>
</evidence>
<feature type="transmembrane region" description="Helical" evidence="10">
    <location>
        <begin position="31"/>
        <end position="48"/>
    </location>
</feature>
<reference evidence="13 14" key="1">
    <citation type="submission" date="2023-04" db="EMBL/GenBank/DDBJ databases">
        <title>Genome sequence of Halobacillus naozhouensis KACC 21980.</title>
        <authorList>
            <person name="Kim S."/>
            <person name="Heo J."/>
            <person name="Kwon S.-W."/>
        </authorList>
    </citation>
    <scope>NUCLEOTIDE SEQUENCE [LARGE SCALE GENOMIC DNA]</scope>
    <source>
        <strain evidence="13 14">KCTC 13234</strain>
    </source>
</reference>
<feature type="transmembrane region" description="Helical" evidence="10">
    <location>
        <begin position="366"/>
        <end position="390"/>
    </location>
</feature>
<gene>
    <name evidence="13" type="ORF">P9989_00215</name>
</gene>
<feature type="domain" description="RCK N-terminal" evidence="12">
    <location>
        <begin position="403"/>
        <end position="496"/>
    </location>
</feature>
<dbReference type="InterPro" id="IPR003148">
    <property type="entry name" value="RCK_N"/>
</dbReference>
<feature type="transmembrane region" description="Helical" evidence="10">
    <location>
        <begin position="302"/>
        <end position="322"/>
    </location>
</feature>
<evidence type="ECO:0000256" key="3">
    <source>
        <dbReference type="ARBA" id="ARBA00022449"/>
    </source>
</evidence>
<keyword evidence="4" id="KW-1003">Cell membrane</keyword>
<evidence type="ECO:0000256" key="5">
    <source>
        <dbReference type="ARBA" id="ARBA00022692"/>
    </source>
</evidence>
<keyword evidence="3" id="KW-0050">Antiport</keyword>
<keyword evidence="2" id="KW-0813">Transport</keyword>
<evidence type="ECO:0000256" key="7">
    <source>
        <dbReference type="ARBA" id="ARBA00023065"/>
    </source>
</evidence>
<keyword evidence="14" id="KW-1185">Reference proteome</keyword>
<comment type="subcellular location">
    <subcellularLocation>
        <location evidence="1">Cell membrane</location>
        <topology evidence="1">Multi-pass membrane protein</topology>
    </subcellularLocation>
</comment>
<dbReference type="InterPro" id="IPR006153">
    <property type="entry name" value="Cation/H_exchanger_TM"/>
</dbReference>
<evidence type="ECO:0000259" key="11">
    <source>
        <dbReference type="Pfam" id="PF00999"/>
    </source>
</evidence>
<keyword evidence="8 10" id="KW-0472">Membrane</keyword>
<feature type="transmembrane region" description="Helical" evidence="10">
    <location>
        <begin position="273"/>
        <end position="290"/>
    </location>
</feature>
<dbReference type="InterPro" id="IPR036291">
    <property type="entry name" value="NAD(P)-bd_dom_sf"/>
</dbReference>
<accession>A0ABY8J016</accession>